<dbReference type="Proteomes" id="UP000694888">
    <property type="component" value="Unplaced"/>
</dbReference>
<dbReference type="Gene3D" id="1.20.1280.50">
    <property type="match status" value="1"/>
</dbReference>
<keyword evidence="3" id="KW-1185">Reference proteome</keyword>
<dbReference type="InterPro" id="IPR032675">
    <property type="entry name" value="LRR_dom_sf"/>
</dbReference>
<evidence type="ECO:0000313" key="3">
    <source>
        <dbReference type="Proteomes" id="UP000694888"/>
    </source>
</evidence>
<name>A0ABM0K7R6_APLCA</name>
<dbReference type="PANTHER" id="PTHR20872">
    <property type="match status" value="1"/>
</dbReference>
<dbReference type="RefSeq" id="XP_005110773.2">
    <property type="nucleotide sequence ID" value="XM_005110716.2"/>
</dbReference>
<dbReference type="SUPFAM" id="SSF81383">
    <property type="entry name" value="F-box domain"/>
    <property type="match status" value="1"/>
</dbReference>
<dbReference type="PROSITE" id="PS50181">
    <property type="entry name" value="FBOX"/>
    <property type="match status" value="1"/>
</dbReference>
<dbReference type="Gene3D" id="3.80.10.10">
    <property type="entry name" value="Ribonuclease Inhibitor"/>
    <property type="match status" value="1"/>
</dbReference>
<dbReference type="Pfam" id="PF12937">
    <property type="entry name" value="F-box-like"/>
    <property type="match status" value="1"/>
</dbReference>
<feature type="domain" description="F-box" evidence="2">
    <location>
        <begin position="39"/>
        <end position="85"/>
    </location>
</feature>
<dbReference type="GeneID" id="101858367"/>
<dbReference type="InterPro" id="IPR001810">
    <property type="entry name" value="F-box_dom"/>
</dbReference>
<organism evidence="3 4">
    <name type="scientific">Aplysia californica</name>
    <name type="common">California sea hare</name>
    <dbReference type="NCBI Taxonomy" id="6500"/>
    <lineage>
        <taxon>Eukaryota</taxon>
        <taxon>Metazoa</taxon>
        <taxon>Spiralia</taxon>
        <taxon>Lophotrochozoa</taxon>
        <taxon>Mollusca</taxon>
        <taxon>Gastropoda</taxon>
        <taxon>Heterobranchia</taxon>
        <taxon>Euthyneura</taxon>
        <taxon>Tectipleura</taxon>
        <taxon>Aplysiida</taxon>
        <taxon>Aplysioidea</taxon>
        <taxon>Aplysiidae</taxon>
        <taxon>Aplysia</taxon>
    </lineage>
</organism>
<evidence type="ECO:0000259" key="2">
    <source>
        <dbReference type="PROSITE" id="PS50181"/>
    </source>
</evidence>
<dbReference type="PANTHER" id="PTHR20872:SF1">
    <property type="entry name" value="F-BOX DOMAIN-CONTAINING PROTEIN"/>
    <property type="match status" value="1"/>
</dbReference>
<feature type="region of interest" description="Disordered" evidence="1">
    <location>
        <begin position="1"/>
        <end position="22"/>
    </location>
</feature>
<proteinExistence type="predicted"/>
<dbReference type="InterPro" id="IPR036047">
    <property type="entry name" value="F-box-like_dom_sf"/>
</dbReference>
<protein>
    <submittedName>
        <fullName evidence="4">Uncharacterized protein LOC101858367</fullName>
    </submittedName>
</protein>
<gene>
    <name evidence="4" type="primary">LOC101858367</name>
</gene>
<evidence type="ECO:0000256" key="1">
    <source>
        <dbReference type="SAM" id="MobiDB-lite"/>
    </source>
</evidence>
<dbReference type="SUPFAM" id="SSF52047">
    <property type="entry name" value="RNI-like"/>
    <property type="match status" value="1"/>
</dbReference>
<accession>A0ABM0K7R6</accession>
<sequence length="450" mass="51852">MATADLPALPPPQNLAEPPTLQPMSWVGVDVGVEPPPPRPPWDSLPAELLARVFSYLDVQDKQSAEETCVWWQTVADDPALWCTQTFCFNDCSSLDPVITWCRLIERKGHYLRDVTLKIEQPFPARAWYMSDGVQRLLAHISLHPDAQHVRSFKVSKLNIFTRWRLFTLSRKSILAALCNFFRSQKSLKVVTLTSCRLSADDGARVLQALKYSLSRYSIEQLDLREFFQVNYRATKGPRFCHLMTSSFLRLRELGVGAQHVDDNFLKRFTQDSTCSKTLRHLRLYLELFRLPARPVSNATWRETRTACPLLTVCVQLDSCFPLSYVRQFLVPELPLDKLYVLWPRSYRRHRDKQRHLSETLDHVTRLYHPTLTCFRLRSLVKSSPELEASVLTLARACRRLAEFKITLKVSPTTAQRLKEELCTRRPPVSVGLFPTSSQLARQRNRPAGS</sequence>
<evidence type="ECO:0000313" key="4">
    <source>
        <dbReference type="RefSeq" id="XP_005110773.2"/>
    </source>
</evidence>
<reference evidence="4" key="1">
    <citation type="submission" date="2025-08" db="UniProtKB">
        <authorList>
            <consortium name="RefSeq"/>
        </authorList>
    </citation>
    <scope>IDENTIFICATION</scope>
</reference>